<accession>A0AAW1KRB5</accession>
<reference evidence="1 2" key="1">
    <citation type="journal article" date="2024" name="BMC Genomics">
        <title>De novo assembly and annotation of Popillia japonica's genome with initial clues to its potential as an invasive pest.</title>
        <authorList>
            <person name="Cucini C."/>
            <person name="Boschi S."/>
            <person name="Funari R."/>
            <person name="Cardaioli E."/>
            <person name="Iannotti N."/>
            <person name="Marturano G."/>
            <person name="Paoli F."/>
            <person name="Bruttini M."/>
            <person name="Carapelli A."/>
            <person name="Frati F."/>
            <person name="Nardi F."/>
        </authorList>
    </citation>
    <scope>NUCLEOTIDE SEQUENCE [LARGE SCALE GENOMIC DNA]</scope>
    <source>
        <strain evidence="1">DMR45628</strain>
    </source>
</reference>
<protein>
    <submittedName>
        <fullName evidence="1">Uncharacterized protein</fullName>
    </submittedName>
</protein>
<keyword evidence="2" id="KW-1185">Reference proteome</keyword>
<sequence length="87" mass="10245">MGVNVCVALIEELAHLCLKAGDKTVKLENAVVNKLRNAFTLVDEAVQVKIRKRVRGFYKNWAERWENRLGKRVIFLGFRLKQFWRRS</sequence>
<proteinExistence type="predicted"/>
<evidence type="ECO:0000313" key="2">
    <source>
        <dbReference type="Proteomes" id="UP001458880"/>
    </source>
</evidence>
<dbReference type="Proteomes" id="UP001458880">
    <property type="component" value="Unassembled WGS sequence"/>
</dbReference>
<evidence type="ECO:0000313" key="1">
    <source>
        <dbReference type="EMBL" id="KAK9722450.1"/>
    </source>
</evidence>
<dbReference type="AlphaFoldDB" id="A0AAW1KRB5"/>
<comment type="caution">
    <text evidence="1">The sequence shown here is derived from an EMBL/GenBank/DDBJ whole genome shotgun (WGS) entry which is preliminary data.</text>
</comment>
<dbReference type="EMBL" id="JASPKY010000188">
    <property type="protein sequence ID" value="KAK9722450.1"/>
    <property type="molecule type" value="Genomic_DNA"/>
</dbReference>
<name>A0AAW1KRB5_POPJA</name>
<organism evidence="1 2">
    <name type="scientific">Popillia japonica</name>
    <name type="common">Japanese beetle</name>
    <dbReference type="NCBI Taxonomy" id="7064"/>
    <lineage>
        <taxon>Eukaryota</taxon>
        <taxon>Metazoa</taxon>
        <taxon>Ecdysozoa</taxon>
        <taxon>Arthropoda</taxon>
        <taxon>Hexapoda</taxon>
        <taxon>Insecta</taxon>
        <taxon>Pterygota</taxon>
        <taxon>Neoptera</taxon>
        <taxon>Endopterygota</taxon>
        <taxon>Coleoptera</taxon>
        <taxon>Polyphaga</taxon>
        <taxon>Scarabaeiformia</taxon>
        <taxon>Scarabaeidae</taxon>
        <taxon>Rutelinae</taxon>
        <taxon>Popillia</taxon>
    </lineage>
</organism>
<gene>
    <name evidence="1" type="ORF">QE152_g19702</name>
</gene>